<dbReference type="Gene3D" id="3.10.28.10">
    <property type="entry name" value="Homing endonucleases"/>
    <property type="match status" value="2"/>
</dbReference>
<dbReference type="GO" id="GO:0004519">
    <property type="term" value="F:endonuclease activity"/>
    <property type="evidence" value="ECO:0007669"/>
    <property type="project" value="InterPro"/>
</dbReference>
<evidence type="ECO:0000259" key="1">
    <source>
        <dbReference type="Pfam" id="PF03161"/>
    </source>
</evidence>
<evidence type="ECO:0000313" key="3">
    <source>
        <dbReference type="Proteomes" id="UP000177154"/>
    </source>
</evidence>
<dbReference type="InterPro" id="IPR027434">
    <property type="entry name" value="Homing_endonucl"/>
</dbReference>
<reference evidence="2 3" key="1">
    <citation type="journal article" date="2016" name="Nat. Commun.">
        <title>Thousands of microbial genomes shed light on interconnected biogeochemical processes in an aquifer system.</title>
        <authorList>
            <person name="Anantharaman K."/>
            <person name="Brown C.T."/>
            <person name="Hug L.A."/>
            <person name="Sharon I."/>
            <person name="Castelle C.J."/>
            <person name="Probst A.J."/>
            <person name="Thomas B.C."/>
            <person name="Singh A."/>
            <person name="Wilkins M.J."/>
            <person name="Karaoz U."/>
            <person name="Brodie E.L."/>
            <person name="Williams K.H."/>
            <person name="Hubbard S.S."/>
            <person name="Banfield J.F."/>
        </authorList>
    </citation>
    <scope>NUCLEOTIDE SEQUENCE [LARGE SCALE GENOMIC DNA]</scope>
</reference>
<dbReference type="EMBL" id="MHWR01000017">
    <property type="protein sequence ID" value="OHB13391.1"/>
    <property type="molecule type" value="Genomic_DNA"/>
</dbReference>
<accession>A0A1G2UVI9</accession>
<gene>
    <name evidence="2" type="ORF">A2Y49_01830</name>
</gene>
<sequence>MNKGMKAIPREPRRITYSSEIRKLKTIPLTKYQREIVIGSVLGDGYLVPNWSKTHYALRVTRSEKQKEYADWQYENLKPFALKPPRWYERNHSYTIGTISHSEISKLYSIFYPKGKKIVPKLMEEYIKSPLVLAVWFMDDGNIVKSNNKPRGYHLNTQSFSFLENKRIVTLFEKMHGIHSNTEDNHGYFRIAIWQKESREKFRELIKEFIIPSMQYKLG</sequence>
<comment type="caution">
    <text evidence="2">The sequence shown here is derived from an EMBL/GenBank/DDBJ whole genome shotgun (WGS) entry which is preliminary data.</text>
</comment>
<organism evidence="2 3">
    <name type="scientific">Candidatus Zambryskibacteria bacterium RIFCSPLOWO2_12_39_8</name>
    <dbReference type="NCBI Taxonomy" id="1802774"/>
    <lineage>
        <taxon>Bacteria</taxon>
        <taxon>Candidatus Zambryskiibacteriota</taxon>
    </lineage>
</organism>
<dbReference type="InterPro" id="IPR004860">
    <property type="entry name" value="LAGLIDADG_dom"/>
</dbReference>
<evidence type="ECO:0000313" key="2">
    <source>
        <dbReference type="EMBL" id="OHB13391.1"/>
    </source>
</evidence>
<proteinExistence type="predicted"/>
<feature type="domain" description="Homing endonuclease LAGLIDADG" evidence="1">
    <location>
        <begin position="34"/>
        <end position="198"/>
    </location>
</feature>
<dbReference type="AlphaFoldDB" id="A0A1G2UVI9"/>
<dbReference type="Pfam" id="PF03161">
    <property type="entry name" value="LAGLIDADG_2"/>
    <property type="match status" value="1"/>
</dbReference>
<protein>
    <recommendedName>
        <fullName evidence="1">Homing endonuclease LAGLIDADG domain-containing protein</fullName>
    </recommendedName>
</protein>
<name>A0A1G2UVI9_9BACT</name>
<dbReference type="SUPFAM" id="SSF55608">
    <property type="entry name" value="Homing endonucleases"/>
    <property type="match status" value="1"/>
</dbReference>
<dbReference type="Proteomes" id="UP000177154">
    <property type="component" value="Unassembled WGS sequence"/>
</dbReference>